<sequence length="157" mass="17519">MAGFAWSKNPSKHVELLLLVIGNMVFIHGLRGNPRETWEAAMNANHGNSSSSTSDTTEKSKGFISFLKRRKVNASIPSCKVFWPDEYLAKDVPGARVWPYGYDADVIECFFQTNNKNAVSANPLLQTIRRSEKVCERTKLIVFLGMPHRGSASADWG</sequence>
<dbReference type="Proteomes" id="UP000800082">
    <property type="component" value="Unassembled WGS sequence"/>
</dbReference>
<evidence type="ECO:0000313" key="9">
    <source>
        <dbReference type="Proteomes" id="UP000800082"/>
    </source>
</evidence>
<feature type="chain" id="PRO_5025629548" description="DUF676 domain-containing protein" evidence="7">
    <location>
        <begin position="33"/>
        <end position="157"/>
    </location>
</feature>
<dbReference type="GeneID" id="54351261"/>
<evidence type="ECO:0000256" key="4">
    <source>
        <dbReference type="ARBA" id="ARBA00022824"/>
    </source>
</evidence>
<evidence type="ECO:0000256" key="7">
    <source>
        <dbReference type="SAM" id="SignalP"/>
    </source>
</evidence>
<dbReference type="RefSeq" id="XP_033445580.1">
    <property type="nucleotide sequence ID" value="XM_033593593.1"/>
</dbReference>
<dbReference type="OrthoDB" id="5086500at2759"/>
<gene>
    <name evidence="8" type="ORF">M421DRAFT_423886</name>
</gene>
<evidence type="ECO:0000256" key="6">
    <source>
        <dbReference type="ARBA" id="ARBA00023136"/>
    </source>
</evidence>
<dbReference type="GO" id="GO:0005739">
    <property type="term" value="C:mitochondrion"/>
    <property type="evidence" value="ECO:0007669"/>
    <property type="project" value="UniProtKB-SubCell"/>
</dbReference>
<organism evidence="8 9">
    <name type="scientific">Didymella exigua CBS 183.55</name>
    <dbReference type="NCBI Taxonomy" id="1150837"/>
    <lineage>
        <taxon>Eukaryota</taxon>
        <taxon>Fungi</taxon>
        <taxon>Dikarya</taxon>
        <taxon>Ascomycota</taxon>
        <taxon>Pezizomycotina</taxon>
        <taxon>Dothideomycetes</taxon>
        <taxon>Pleosporomycetidae</taxon>
        <taxon>Pleosporales</taxon>
        <taxon>Pleosporineae</taxon>
        <taxon>Didymellaceae</taxon>
        <taxon>Didymella</taxon>
    </lineage>
</organism>
<proteinExistence type="predicted"/>
<comment type="subcellular location">
    <subcellularLocation>
        <location evidence="2">Endoplasmic reticulum</location>
    </subcellularLocation>
    <subcellularLocation>
        <location evidence="3">Membrane</location>
    </subcellularLocation>
    <subcellularLocation>
        <location evidence="1">Mitochondrion</location>
    </subcellularLocation>
</comment>
<dbReference type="EMBL" id="ML978985">
    <property type="protein sequence ID" value="KAF1925328.1"/>
    <property type="molecule type" value="Genomic_DNA"/>
</dbReference>
<keyword evidence="9" id="KW-1185">Reference proteome</keyword>
<dbReference type="PANTHER" id="PTHR48182:SF2">
    <property type="entry name" value="PROTEIN SERAC1"/>
    <property type="match status" value="1"/>
</dbReference>
<keyword evidence="4" id="KW-0256">Endoplasmic reticulum</keyword>
<evidence type="ECO:0000313" key="8">
    <source>
        <dbReference type="EMBL" id="KAF1925328.1"/>
    </source>
</evidence>
<evidence type="ECO:0000256" key="3">
    <source>
        <dbReference type="ARBA" id="ARBA00004370"/>
    </source>
</evidence>
<keyword evidence="6" id="KW-0472">Membrane</keyword>
<evidence type="ECO:0000256" key="2">
    <source>
        <dbReference type="ARBA" id="ARBA00004240"/>
    </source>
</evidence>
<dbReference type="GO" id="GO:0016020">
    <property type="term" value="C:membrane"/>
    <property type="evidence" value="ECO:0007669"/>
    <property type="project" value="UniProtKB-SubCell"/>
</dbReference>
<keyword evidence="7" id="KW-0732">Signal</keyword>
<evidence type="ECO:0000256" key="5">
    <source>
        <dbReference type="ARBA" id="ARBA00023128"/>
    </source>
</evidence>
<dbReference type="AlphaFoldDB" id="A0A6A5RDM1"/>
<evidence type="ECO:0000256" key="1">
    <source>
        <dbReference type="ARBA" id="ARBA00004173"/>
    </source>
</evidence>
<dbReference type="InterPro" id="IPR052374">
    <property type="entry name" value="SERAC1"/>
</dbReference>
<dbReference type="GO" id="GO:0005783">
    <property type="term" value="C:endoplasmic reticulum"/>
    <property type="evidence" value="ECO:0007669"/>
    <property type="project" value="UniProtKB-SubCell"/>
</dbReference>
<feature type="signal peptide" evidence="7">
    <location>
        <begin position="1"/>
        <end position="32"/>
    </location>
</feature>
<keyword evidence="5" id="KW-0496">Mitochondrion</keyword>
<accession>A0A6A5RDM1</accession>
<name>A0A6A5RDM1_9PLEO</name>
<dbReference type="PANTHER" id="PTHR48182">
    <property type="entry name" value="PROTEIN SERAC1"/>
    <property type="match status" value="1"/>
</dbReference>
<reference evidence="8" key="1">
    <citation type="journal article" date="2020" name="Stud. Mycol.">
        <title>101 Dothideomycetes genomes: a test case for predicting lifestyles and emergence of pathogens.</title>
        <authorList>
            <person name="Haridas S."/>
            <person name="Albert R."/>
            <person name="Binder M."/>
            <person name="Bloem J."/>
            <person name="Labutti K."/>
            <person name="Salamov A."/>
            <person name="Andreopoulos B."/>
            <person name="Baker S."/>
            <person name="Barry K."/>
            <person name="Bills G."/>
            <person name="Bluhm B."/>
            <person name="Cannon C."/>
            <person name="Castanera R."/>
            <person name="Culley D."/>
            <person name="Daum C."/>
            <person name="Ezra D."/>
            <person name="Gonzalez J."/>
            <person name="Henrissat B."/>
            <person name="Kuo A."/>
            <person name="Liang C."/>
            <person name="Lipzen A."/>
            <person name="Lutzoni F."/>
            <person name="Magnuson J."/>
            <person name="Mondo S."/>
            <person name="Nolan M."/>
            <person name="Ohm R."/>
            <person name="Pangilinan J."/>
            <person name="Park H.-J."/>
            <person name="Ramirez L."/>
            <person name="Alfaro M."/>
            <person name="Sun H."/>
            <person name="Tritt A."/>
            <person name="Yoshinaga Y."/>
            <person name="Zwiers L.-H."/>
            <person name="Turgeon B."/>
            <person name="Goodwin S."/>
            <person name="Spatafora J."/>
            <person name="Crous P."/>
            <person name="Grigoriev I."/>
        </authorList>
    </citation>
    <scope>NUCLEOTIDE SEQUENCE</scope>
    <source>
        <strain evidence="8">CBS 183.55</strain>
    </source>
</reference>
<evidence type="ECO:0008006" key="10">
    <source>
        <dbReference type="Google" id="ProtNLM"/>
    </source>
</evidence>
<protein>
    <recommendedName>
        <fullName evidence="10">DUF676 domain-containing protein</fullName>
    </recommendedName>
</protein>